<dbReference type="SUPFAM" id="SSF69075">
    <property type="entry name" value="Glutamyl tRNA-reductase dimerization domain"/>
    <property type="match status" value="1"/>
</dbReference>
<dbReference type="Proteomes" id="UP000036356">
    <property type="component" value="Unassembled WGS sequence"/>
</dbReference>
<dbReference type="RefSeq" id="WP_047809375.1">
    <property type="nucleotide sequence ID" value="NZ_LDZY01000004.1"/>
</dbReference>
<evidence type="ECO:0000256" key="11">
    <source>
        <dbReference type="PIRSR" id="PIRSR000445-2"/>
    </source>
</evidence>
<dbReference type="FunFam" id="3.30.460.30:FF:000001">
    <property type="entry name" value="Glutamyl-tRNA reductase"/>
    <property type="match status" value="1"/>
</dbReference>
<comment type="catalytic activity">
    <reaction evidence="7 9 14">
        <text>(S)-4-amino-5-oxopentanoate + tRNA(Glu) + NADP(+) = L-glutamyl-tRNA(Glu) + NADPH + H(+)</text>
        <dbReference type="Rhea" id="RHEA:12344"/>
        <dbReference type="Rhea" id="RHEA-COMP:9663"/>
        <dbReference type="Rhea" id="RHEA-COMP:9680"/>
        <dbReference type="ChEBI" id="CHEBI:15378"/>
        <dbReference type="ChEBI" id="CHEBI:57501"/>
        <dbReference type="ChEBI" id="CHEBI:57783"/>
        <dbReference type="ChEBI" id="CHEBI:58349"/>
        <dbReference type="ChEBI" id="CHEBI:78442"/>
        <dbReference type="ChEBI" id="CHEBI:78520"/>
        <dbReference type="EC" id="1.2.1.70"/>
    </reaction>
</comment>
<dbReference type="STRING" id="476652.DEAC_c15260"/>
<dbReference type="EC" id="1.2.1.70" evidence="3 9"/>
<dbReference type="InterPro" id="IPR036343">
    <property type="entry name" value="GluRdtase_N_sf"/>
</dbReference>
<evidence type="ECO:0000259" key="17">
    <source>
        <dbReference type="Pfam" id="PF05201"/>
    </source>
</evidence>
<evidence type="ECO:0000313" key="18">
    <source>
        <dbReference type="EMBL" id="KLU66858.1"/>
    </source>
</evidence>
<dbReference type="InterPro" id="IPR006151">
    <property type="entry name" value="Shikm_DH/Glu-tRNA_Rdtase"/>
</dbReference>
<dbReference type="GO" id="GO:0019353">
    <property type="term" value="P:protoporphyrinogen IX biosynthetic process from glutamate"/>
    <property type="evidence" value="ECO:0007669"/>
    <property type="project" value="TreeGrafter"/>
</dbReference>
<comment type="domain">
    <text evidence="9">Possesses an unusual extended V-shaped dimeric structure with each monomer consisting of three distinct domains arranged along a curved 'spinal' alpha-helix. The N-terminal catalytic domain specifically recognizes the glutamate moiety of the substrate. The second domain is the NADPH-binding domain, and the third C-terminal domain is responsible for dimerization.</text>
</comment>
<dbReference type="NCBIfam" id="TIGR01035">
    <property type="entry name" value="hemA"/>
    <property type="match status" value="1"/>
</dbReference>
<feature type="binding site" evidence="9 11">
    <location>
        <begin position="114"/>
        <end position="116"/>
    </location>
    <ligand>
        <name>substrate</name>
    </ligand>
</feature>
<keyword evidence="6 9" id="KW-0627">Porphyrin biosynthesis</keyword>
<dbReference type="Pfam" id="PF05201">
    <property type="entry name" value="GlutR_N"/>
    <property type="match status" value="1"/>
</dbReference>
<dbReference type="InterPro" id="IPR036291">
    <property type="entry name" value="NAD(P)-bd_dom_sf"/>
</dbReference>
<name>A0A0J1FV41_9FIRM</name>
<evidence type="ECO:0000256" key="2">
    <source>
        <dbReference type="ARBA" id="ARBA00005916"/>
    </source>
</evidence>
<evidence type="ECO:0000313" key="19">
    <source>
        <dbReference type="Proteomes" id="UP000036356"/>
    </source>
</evidence>
<keyword evidence="4 9" id="KW-0521">NADP</keyword>
<feature type="site" description="Important for activity" evidence="9 13">
    <location>
        <position position="99"/>
    </location>
</feature>
<comment type="subunit">
    <text evidence="9">Homodimer.</text>
</comment>
<evidence type="ECO:0000256" key="7">
    <source>
        <dbReference type="ARBA" id="ARBA00047464"/>
    </source>
</evidence>
<feature type="binding site" evidence="9 11">
    <location>
        <position position="120"/>
    </location>
    <ligand>
        <name>substrate</name>
    </ligand>
</feature>
<feature type="domain" description="Quinate/shikimate 5-dehydrogenase/glutamyl-tRNA reductase" evidence="16">
    <location>
        <begin position="171"/>
        <end position="306"/>
    </location>
</feature>
<evidence type="ECO:0000256" key="8">
    <source>
        <dbReference type="ARBA" id="ARBA00068659"/>
    </source>
</evidence>
<evidence type="ECO:0000256" key="3">
    <source>
        <dbReference type="ARBA" id="ARBA00012970"/>
    </source>
</evidence>
<evidence type="ECO:0000256" key="4">
    <source>
        <dbReference type="ARBA" id="ARBA00022857"/>
    </source>
</evidence>
<dbReference type="Gene3D" id="3.40.50.720">
    <property type="entry name" value="NAD(P)-binding Rossmann-like Domain"/>
    <property type="match status" value="1"/>
</dbReference>
<dbReference type="UniPathway" id="UPA00251">
    <property type="reaction ID" value="UER00316"/>
</dbReference>
<comment type="caution">
    <text evidence="18">The sequence shown here is derived from an EMBL/GenBank/DDBJ whole genome shotgun (WGS) entry which is preliminary data.</text>
</comment>
<sequence length="445" mass="49987">MFPVAVGLNHQSTPVEIREKMSFHPSQIQEALKTLKSYPGLEGVLILSTCNRTEVYAATTDVEIGIASIKKFLSVHHGIDEKVLSQYLYVHTLYDAIRHLFRVTAGLDSMVRGETQIIGQVANAYQQANDAEVTNKAINVFFQTALSVGKRIRTETQIDQHPVSISYTAVELAKQQYGELQGKGILILGAGEMSTLTIRNLVAAGASTVMVSNRSYEKALSLANEFAGQAVRFDEMDKYLETVDIVISATAATHFVIQPERMETIMKKRDGRPLLLIDIAVPRDIHPAVRELENITLFDIDDLRGVIDHHHQERELAALKAEKIIDEEMNRFVKWHNSLFVVPTIVALQQKGQQIKDIQLERTLDRLGGLTPKQEKIVRSMANSIVNQLLHLPITNLKEYASTSQGHLYTEILQNLFDLDVEEETKRQMTIVNQHLGPVRHGRAE</sequence>
<dbReference type="CDD" id="cd05213">
    <property type="entry name" value="NAD_bind_Glutamyl_tRNA_reduct"/>
    <property type="match status" value="1"/>
</dbReference>
<dbReference type="InterPro" id="IPR000343">
    <property type="entry name" value="4pyrrol_synth_GluRdtase"/>
</dbReference>
<protein>
    <recommendedName>
        <fullName evidence="8 9">Glutamyl-tRNA reductase</fullName>
        <shortName evidence="9">GluTR</shortName>
        <ecNumber evidence="3 9">1.2.1.70</ecNumber>
    </recommendedName>
</protein>
<feature type="active site" description="Nucleophile" evidence="9 10">
    <location>
        <position position="50"/>
    </location>
</feature>
<evidence type="ECO:0000256" key="6">
    <source>
        <dbReference type="ARBA" id="ARBA00023244"/>
    </source>
</evidence>
<dbReference type="GO" id="GO:0050661">
    <property type="term" value="F:NADP binding"/>
    <property type="evidence" value="ECO:0007669"/>
    <property type="project" value="InterPro"/>
</dbReference>
<evidence type="ECO:0000259" key="16">
    <source>
        <dbReference type="Pfam" id="PF01488"/>
    </source>
</evidence>
<feature type="binding site" evidence="9 11">
    <location>
        <begin position="49"/>
        <end position="52"/>
    </location>
    <ligand>
        <name>substrate</name>
    </ligand>
</feature>
<evidence type="ECO:0000259" key="15">
    <source>
        <dbReference type="Pfam" id="PF00745"/>
    </source>
</evidence>
<gene>
    <name evidence="9 18" type="primary">hemA</name>
    <name evidence="18" type="ORF">DEAC_c15260</name>
</gene>
<dbReference type="InterPro" id="IPR015896">
    <property type="entry name" value="4pyrrol_synth_GluRdtase_dimer"/>
</dbReference>
<evidence type="ECO:0000256" key="10">
    <source>
        <dbReference type="PIRSR" id="PIRSR000445-1"/>
    </source>
</evidence>
<accession>A0A0J1FV41</accession>
<feature type="domain" description="Glutamyl-tRNA reductase N-terminal" evidence="17">
    <location>
        <begin position="6"/>
        <end position="156"/>
    </location>
</feature>
<proteinExistence type="inferred from homology"/>
<dbReference type="FunFam" id="3.40.50.720:FF:000031">
    <property type="entry name" value="Glutamyl-tRNA reductase"/>
    <property type="match status" value="1"/>
</dbReference>
<dbReference type="NCBIfam" id="NF000744">
    <property type="entry name" value="PRK00045.1-3"/>
    <property type="match status" value="1"/>
</dbReference>
<dbReference type="EMBL" id="LDZY01000004">
    <property type="protein sequence ID" value="KLU66858.1"/>
    <property type="molecule type" value="Genomic_DNA"/>
</dbReference>
<dbReference type="Gene3D" id="3.30.460.30">
    <property type="entry name" value="Glutamyl-tRNA reductase, N-terminal domain"/>
    <property type="match status" value="1"/>
</dbReference>
<keyword evidence="5 9" id="KW-0560">Oxidoreductase</keyword>
<dbReference type="PANTHER" id="PTHR43013:SF1">
    <property type="entry name" value="GLUTAMYL-TRNA REDUCTASE"/>
    <property type="match status" value="1"/>
</dbReference>
<dbReference type="AlphaFoldDB" id="A0A0J1FV41"/>
<evidence type="ECO:0000256" key="1">
    <source>
        <dbReference type="ARBA" id="ARBA00005059"/>
    </source>
</evidence>
<evidence type="ECO:0000256" key="5">
    <source>
        <dbReference type="ARBA" id="ARBA00023002"/>
    </source>
</evidence>
<evidence type="ECO:0000256" key="9">
    <source>
        <dbReference type="HAMAP-Rule" id="MF_00087"/>
    </source>
</evidence>
<feature type="binding site" evidence="9 11">
    <location>
        <position position="109"/>
    </location>
    <ligand>
        <name>substrate</name>
    </ligand>
</feature>
<dbReference type="SUPFAM" id="SSF69742">
    <property type="entry name" value="Glutamyl tRNA-reductase catalytic, N-terminal domain"/>
    <property type="match status" value="1"/>
</dbReference>
<dbReference type="SUPFAM" id="SSF51735">
    <property type="entry name" value="NAD(P)-binding Rossmann-fold domains"/>
    <property type="match status" value="1"/>
</dbReference>
<feature type="binding site" evidence="9 12">
    <location>
        <begin position="189"/>
        <end position="194"/>
    </location>
    <ligand>
        <name>NADP(+)</name>
        <dbReference type="ChEBI" id="CHEBI:58349"/>
    </ligand>
</feature>
<feature type="domain" description="Tetrapyrrole biosynthesis glutamyl-tRNA reductase dimerisation" evidence="15">
    <location>
        <begin position="320"/>
        <end position="419"/>
    </location>
</feature>
<reference evidence="18 19" key="1">
    <citation type="submission" date="2015-06" db="EMBL/GenBank/DDBJ databases">
        <title>Draft genome of the moderately acidophilic sulfate reducer Candidatus Desulfosporosinus acididurans strain M1.</title>
        <authorList>
            <person name="Poehlein A."/>
            <person name="Petzsch P."/>
            <person name="Johnson B.D."/>
            <person name="Schloemann M."/>
            <person name="Daniel R."/>
            <person name="Muehling M."/>
        </authorList>
    </citation>
    <scope>NUCLEOTIDE SEQUENCE [LARGE SCALE GENOMIC DNA]</scope>
    <source>
        <strain evidence="18 19">M1</strain>
    </source>
</reference>
<comment type="function">
    <text evidence="9">Catalyzes the NADPH-dependent reduction of glutamyl-tRNA(Glu) to glutamate 1-semialdehyde (GSA).</text>
</comment>
<dbReference type="InterPro" id="IPR036453">
    <property type="entry name" value="GluRdtase_dimer_dom_sf"/>
</dbReference>
<evidence type="ECO:0000256" key="13">
    <source>
        <dbReference type="PIRSR" id="PIRSR000445-4"/>
    </source>
</evidence>
<evidence type="ECO:0000256" key="14">
    <source>
        <dbReference type="RuleBase" id="RU000584"/>
    </source>
</evidence>
<comment type="pathway">
    <text evidence="1 9 14">Porphyrin-containing compound metabolism; protoporphyrin-IX biosynthesis; 5-aminolevulinate from L-glutamyl-tRNA(Glu): step 1/2.</text>
</comment>
<dbReference type="InterPro" id="IPR015895">
    <property type="entry name" value="4pyrrol_synth_GluRdtase_N"/>
</dbReference>
<dbReference type="PATRIC" id="fig|476652.3.peg.1573"/>
<dbReference type="Pfam" id="PF00745">
    <property type="entry name" value="GlutR_dimer"/>
    <property type="match status" value="1"/>
</dbReference>
<comment type="miscellaneous">
    <text evidence="9">During catalysis, the active site Cys acts as a nucleophile attacking the alpha-carbonyl group of tRNA-bound glutamate with the formation of a thioester intermediate between enzyme and glutamate, and the concomitant release of tRNA(Glu). The thioester intermediate is finally reduced by direct hydride transfer from NADPH, to form the product GSA.</text>
</comment>
<keyword evidence="19" id="KW-1185">Reference proteome</keyword>
<dbReference type="PANTHER" id="PTHR43013">
    <property type="entry name" value="GLUTAMYL-TRNA REDUCTASE"/>
    <property type="match status" value="1"/>
</dbReference>
<dbReference type="GO" id="GO:0008883">
    <property type="term" value="F:glutamyl-tRNA reductase activity"/>
    <property type="evidence" value="ECO:0007669"/>
    <property type="project" value="UniProtKB-UniRule"/>
</dbReference>
<dbReference type="HAMAP" id="MF_00087">
    <property type="entry name" value="Glu_tRNA_reductase"/>
    <property type="match status" value="1"/>
</dbReference>
<dbReference type="PIRSF" id="PIRSF000445">
    <property type="entry name" value="4pyrrol_synth_GluRdtase"/>
    <property type="match status" value="1"/>
</dbReference>
<comment type="similarity">
    <text evidence="2 9 14">Belongs to the glutamyl-tRNA reductase family.</text>
</comment>
<dbReference type="Pfam" id="PF01488">
    <property type="entry name" value="Shikimate_DH"/>
    <property type="match status" value="1"/>
</dbReference>
<organism evidence="18 19">
    <name type="scientific">Desulfosporosinus acididurans</name>
    <dbReference type="NCBI Taxonomy" id="476652"/>
    <lineage>
        <taxon>Bacteria</taxon>
        <taxon>Bacillati</taxon>
        <taxon>Bacillota</taxon>
        <taxon>Clostridia</taxon>
        <taxon>Eubacteriales</taxon>
        <taxon>Desulfitobacteriaceae</taxon>
        <taxon>Desulfosporosinus</taxon>
    </lineage>
</organism>
<evidence type="ECO:0000256" key="12">
    <source>
        <dbReference type="PIRSR" id="PIRSR000445-3"/>
    </source>
</evidence>